<keyword evidence="3" id="KW-1185">Reference proteome</keyword>
<feature type="transmembrane region" description="Helical" evidence="1">
    <location>
        <begin position="40"/>
        <end position="58"/>
    </location>
</feature>
<dbReference type="STRING" id="1940790.L21SP3_00730"/>
<accession>A0A1Q2HNW9</accession>
<dbReference type="AlphaFoldDB" id="A0A1Q2HNW9"/>
<protein>
    <submittedName>
        <fullName evidence="2">Putative integral membrane protein</fullName>
    </submittedName>
</protein>
<feature type="transmembrane region" description="Helical" evidence="1">
    <location>
        <begin position="65"/>
        <end position="82"/>
    </location>
</feature>
<proteinExistence type="predicted"/>
<name>A0A1Q2HNW9_9BACT</name>
<dbReference type="KEGG" id="pbu:L21SP3_00730"/>
<keyword evidence="1" id="KW-0812">Transmembrane</keyword>
<feature type="transmembrane region" description="Helical" evidence="1">
    <location>
        <begin position="7"/>
        <end position="28"/>
    </location>
</feature>
<organism evidence="2 3">
    <name type="scientific">Sedimentisphaera cyanobacteriorum</name>
    <dbReference type="NCBI Taxonomy" id="1940790"/>
    <lineage>
        <taxon>Bacteria</taxon>
        <taxon>Pseudomonadati</taxon>
        <taxon>Planctomycetota</taxon>
        <taxon>Phycisphaerae</taxon>
        <taxon>Sedimentisphaerales</taxon>
        <taxon>Sedimentisphaeraceae</taxon>
        <taxon>Sedimentisphaera</taxon>
    </lineage>
</organism>
<keyword evidence="1" id="KW-1133">Transmembrane helix</keyword>
<evidence type="ECO:0000313" key="2">
    <source>
        <dbReference type="EMBL" id="AQQ08936.1"/>
    </source>
</evidence>
<evidence type="ECO:0000256" key="1">
    <source>
        <dbReference type="SAM" id="Phobius"/>
    </source>
</evidence>
<dbReference type="EMBL" id="CP019633">
    <property type="protein sequence ID" value="AQQ08936.1"/>
    <property type="molecule type" value="Genomic_DNA"/>
</dbReference>
<keyword evidence="1" id="KW-0472">Membrane</keyword>
<evidence type="ECO:0000313" key="3">
    <source>
        <dbReference type="Proteomes" id="UP000188273"/>
    </source>
</evidence>
<dbReference type="RefSeq" id="WP_077539402.1">
    <property type="nucleotide sequence ID" value="NZ_CP019633.1"/>
</dbReference>
<gene>
    <name evidence="2" type="ORF">L21SP3_00730</name>
</gene>
<reference evidence="3" key="1">
    <citation type="submission" date="2017-02" db="EMBL/GenBank/DDBJ databases">
        <title>Comparative genomics and description of representatives of a novel lineage of planctomycetes thriving in anoxic sediments.</title>
        <authorList>
            <person name="Spring S."/>
            <person name="Bunk B."/>
            <person name="Sproer C."/>
            <person name="Klenk H.-P."/>
        </authorList>
    </citation>
    <scope>NUCLEOTIDE SEQUENCE [LARGE SCALE GENOMIC DNA]</scope>
    <source>
        <strain evidence="3">L21-RPul-D3</strain>
    </source>
</reference>
<dbReference type="OrthoDB" id="288647at2"/>
<dbReference type="NCBIfam" id="NF037970">
    <property type="entry name" value="vanZ_1"/>
    <property type="match status" value="1"/>
</dbReference>
<sequence>MLLKIQYHAAFAAVVSTIILFFLTHIPADWLPEAGNYNDKTVHFAAYFMLAFLYNLSFSAASWKSVLISLMIAILLAGLGYLDEYTQQFFGREYCIADYYADLKGIILGTVSAKALKVVYYLITGKINFVLSK</sequence>
<dbReference type="Proteomes" id="UP000188273">
    <property type="component" value="Chromosome"/>
</dbReference>